<dbReference type="PANTHER" id="PTHR33070">
    <property type="entry name" value="OS06G0725500 PROTEIN"/>
    <property type="match status" value="1"/>
</dbReference>
<dbReference type="STRING" id="56857.A0A200QYT4"/>
<dbReference type="PANTHER" id="PTHR33070:SF115">
    <property type="entry name" value="T23E18.15"/>
    <property type="match status" value="1"/>
</dbReference>
<dbReference type="InterPro" id="IPR004320">
    <property type="entry name" value="BPS1_pln"/>
</dbReference>
<dbReference type="GO" id="GO:0048367">
    <property type="term" value="P:shoot system development"/>
    <property type="evidence" value="ECO:0007669"/>
    <property type="project" value="InterPro"/>
</dbReference>
<keyword evidence="2" id="KW-1185">Reference proteome</keyword>
<gene>
    <name evidence="1" type="ORF">BVC80_1313g23</name>
</gene>
<dbReference type="OMA" id="ICKRVDN"/>
<dbReference type="EMBL" id="MVGT01000743">
    <property type="protein sequence ID" value="OVA15634.1"/>
    <property type="molecule type" value="Genomic_DNA"/>
</dbReference>
<protein>
    <recommendedName>
        <fullName evidence="3">DUF241 domain protein</fullName>
    </recommendedName>
</protein>
<dbReference type="InParanoid" id="A0A200QYT4"/>
<proteinExistence type="predicted"/>
<comment type="caution">
    <text evidence="1">The sequence shown here is derived from an EMBL/GenBank/DDBJ whole genome shotgun (WGS) entry which is preliminary data.</text>
</comment>
<evidence type="ECO:0000313" key="1">
    <source>
        <dbReference type="EMBL" id="OVA15634.1"/>
    </source>
</evidence>
<evidence type="ECO:0000313" key="2">
    <source>
        <dbReference type="Proteomes" id="UP000195402"/>
    </source>
</evidence>
<dbReference type="Proteomes" id="UP000195402">
    <property type="component" value="Unassembled WGS sequence"/>
</dbReference>
<dbReference type="GO" id="GO:0048364">
    <property type="term" value="P:root development"/>
    <property type="evidence" value="ECO:0007669"/>
    <property type="project" value="InterPro"/>
</dbReference>
<reference evidence="1 2" key="1">
    <citation type="journal article" date="2017" name="Mol. Plant">
        <title>The Genome of Medicinal Plant Macleaya cordata Provides New Insights into Benzylisoquinoline Alkaloids Metabolism.</title>
        <authorList>
            <person name="Liu X."/>
            <person name="Liu Y."/>
            <person name="Huang P."/>
            <person name="Ma Y."/>
            <person name="Qing Z."/>
            <person name="Tang Q."/>
            <person name="Cao H."/>
            <person name="Cheng P."/>
            <person name="Zheng Y."/>
            <person name="Yuan Z."/>
            <person name="Zhou Y."/>
            <person name="Liu J."/>
            <person name="Tang Z."/>
            <person name="Zhuo Y."/>
            <person name="Zhang Y."/>
            <person name="Yu L."/>
            <person name="Huang J."/>
            <person name="Yang P."/>
            <person name="Peng Q."/>
            <person name="Zhang J."/>
            <person name="Jiang W."/>
            <person name="Zhang Z."/>
            <person name="Lin K."/>
            <person name="Ro D.K."/>
            <person name="Chen X."/>
            <person name="Xiong X."/>
            <person name="Shang Y."/>
            <person name="Huang S."/>
            <person name="Zeng J."/>
        </authorList>
    </citation>
    <scope>NUCLEOTIDE SEQUENCE [LARGE SCALE GENOMIC DNA]</scope>
    <source>
        <strain evidence="2">cv. BLH2017</strain>
        <tissue evidence="1">Root</tissue>
    </source>
</reference>
<dbReference type="Pfam" id="PF03087">
    <property type="entry name" value="BPS1"/>
    <property type="match status" value="1"/>
</dbReference>
<sequence length="313" mass="35082">MAASPLNPKALFRHTRSVSLPSRSNPLTIRVEEQLHTLRSSAEATTSSTSPSFIFHCLCGLKDLFERVDDLLRLPLVQTTLANERSDKKCVNEVLNGSLRMLDVCGTTTDVLSQMKQCVQDLQSSLRRRRRVGNEFGLANEFGSYMFSRKKLNKVIRKCLEDLKRMNNNTPILAGKNHEVVVAIVGVLREVEAVTLSMFGSILVFLDGSKSQSKPRGWSLVSKLMHTKHVASIEGEDSADDIHEVEKTLSALISTNRSSDQKLCKDNERVRVQNALKRFEAFESNIQELEEGLACVSRCLIKNRVSILNSLNH</sequence>
<dbReference type="OrthoDB" id="1701699at2759"/>
<name>A0A200QYT4_MACCD</name>
<organism evidence="1 2">
    <name type="scientific">Macleaya cordata</name>
    <name type="common">Five-seeded plume-poppy</name>
    <name type="synonym">Bocconia cordata</name>
    <dbReference type="NCBI Taxonomy" id="56857"/>
    <lineage>
        <taxon>Eukaryota</taxon>
        <taxon>Viridiplantae</taxon>
        <taxon>Streptophyta</taxon>
        <taxon>Embryophyta</taxon>
        <taxon>Tracheophyta</taxon>
        <taxon>Spermatophyta</taxon>
        <taxon>Magnoliopsida</taxon>
        <taxon>Ranunculales</taxon>
        <taxon>Papaveraceae</taxon>
        <taxon>Papaveroideae</taxon>
        <taxon>Macleaya</taxon>
    </lineage>
</organism>
<evidence type="ECO:0008006" key="3">
    <source>
        <dbReference type="Google" id="ProtNLM"/>
    </source>
</evidence>
<accession>A0A200QYT4</accession>
<dbReference type="AlphaFoldDB" id="A0A200QYT4"/>